<evidence type="ECO:0000313" key="2">
    <source>
        <dbReference type="EMBL" id="PYH88038.1"/>
    </source>
</evidence>
<dbReference type="VEuPathDB" id="FungiDB:BO71DRAFT_151070"/>
<feature type="signal peptide" evidence="1">
    <location>
        <begin position="1"/>
        <end position="23"/>
    </location>
</feature>
<dbReference type="EMBL" id="KZ826135">
    <property type="protein sequence ID" value="PYH88038.1"/>
    <property type="molecule type" value="Genomic_DNA"/>
</dbReference>
<gene>
    <name evidence="2" type="ORF">BO71DRAFT_151070</name>
</gene>
<feature type="chain" id="PRO_5016419682" evidence="1">
    <location>
        <begin position="24"/>
        <end position="117"/>
    </location>
</feature>
<reference evidence="2 3" key="1">
    <citation type="submission" date="2018-02" db="EMBL/GenBank/DDBJ databases">
        <title>The genomes of Aspergillus section Nigri reveals drivers in fungal speciation.</title>
        <authorList>
            <consortium name="DOE Joint Genome Institute"/>
            <person name="Vesth T.C."/>
            <person name="Nybo J."/>
            <person name="Theobald S."/>
            <person name="Brandl J."/>
            <person name="Frisvad J.C."/>
            <person name="Nielsen K.F."/>
            <person name="Lyhne E.K."/>
            <person name="Kogle M.E."/>
            <person name="Kuo A."/>
            <person name="Riley R."/>
            <person name="Clum A."/>
            <person name="Nolan M."/>
            <person name="Lipzen A."/>
            <person name="Salamov A."/>
            <person name="Henrissat B."/>
            <person name="Wiebenga A."/>
            <person name="De vries R.P."/>
            <person name="Grigoriev I.V."/>
            <person name="Mortensen U.H."/>
            <person name="Andersen M.R."/>
            <person name="Baker S.E."/>
        </authorList>
    </citation>
    <scope>NUCLEOTIDE SEQUENCE [LARGE SCALE GENOMIC DNA]</scope>
    <source>
        <strain evidence="2 3">CBS 707.79</strain>
    </source>
</reference>
<organism evidence="2 3">
    <name type="scientific">Aspergillus ellipticus CBS 707.79</name>
    <dbReference type="NCBI Taxonomy" id="1448320"/>
    <lineage>
        <taxon>Eukaryota</taxon>
        <taxon>Fungi</taxon>
        <taxon>Dikarya</taxon>
        <taxon>Ascomycota</taxon>
        <taxon>Pezizomycotina</taxon>
        <taxon>Eurotiomycetes</taxon>
        <taxon>Eurotiomycetidae</taxon>
        <taxon>Eurotiales</taxon>
        <taxon>Aspergillaceae</taxon>
        <taxon>Aspergillus</taxon>
        <taxon>Aspergillus subgen. Circumdati</taxon>
    </lineage>
</organism>
<protein>
    <submittedName>
        <fullName evidence="2">Uncharacterized protein</fullName>
    </submittedName>
</protein>
<name>A0A319DIW3_9EURO</name>
<keyword evidence="3" id="KW-1185">Reference proteome</keyword>
<evidence type="ECO:0000313" key="3">
    <source>
        <dbReference type="Proteomes" id="UP000247810"/>
    </source>
</evidence>
<dbReference type="Proteomes" id="UP000247810">
    <property type="component" value="Unassembled WGS sequence"/>
</dbReference>
<accession>A0A319DIW3</accession>
<proteinExistence type="predicted"/>
<dbReference type="AlphaFoldDB" id="A0A319DIW3"/>
<sequence length="117" mass="12553">MLYLRLSLLLLLLLLLLLPQGRGGLGGYPVHTIRPAGAVAFRVSHAECPGLPGLHSPWSSRPAFPGKESAQLSVAVSSAAACCGCCGCCQISQSFIVTRYRVTDRVHALRYTGFFIH</sequence>
<evidence type="ECO:0000256" key="1">
    <source>
        <dbReference type="SAM" id="SignalP"/>
    </source>
</evidence>
<keyword evidence="1" id="KW-0732">Signal</keyword>